<keyword evidence="3 6" id="KW-1133">Transmembrane helix</keyword>
<protein>
    <submittedName>
        <fullName evidence="9">Adhesion G-protein coupled receptor G7-like</fullName>
    </submittedName>
</protein>
<reference evidence="9" key="2">
    <citation type="submission" date="2025-05" db="UniProtKB">
        <authorList>
            <consortium name="Ensembl"/>
        </authorList>
    </citation>
    <scope>IDENTIFICATION</scope>
</reference>
<dbReference type="SMART" id="SM00303">
    <property type="entry name" value="GPS"/>
    <property type="match status" value="1"/>
</dbReference>
<feature type="transmembrane region" description="Helical" evidence="6">
    <location>
        <begin position="77"/>
        <end position="96"/>
    </location>
</feature>
<dbReference type="Pfam" id="PF01825">
    <property type="entry name" value="GPS"/>
    <property type="match status" value="1"/>
</dbReference>
<keyword evidence="2 6" id="KW-0812">Transmembrane</keyword>
<dbReference type="PANTHER" id="PTHR47767:SF1">
    <property type="entry name" value="ADHESION G PROTEIN-COUPLED RECEPTOR G7"/>
    <property type="match status" value="1"/>
</dbReference>
<evidence type="ECO:0000313" key="10">
    <source>
        <dbReference type="Proteomes" id="UP000472265"/>
    </source>
</evidence>
<dbReference type="Gene3D" id="2.60.220.50">
    <property type="match status" value="1"/>
</dbReference>
<dbReference type="InterPro" id="IPR053066">
    <property type="entry name" value="ADGR_G7"/>
</dbReference>
<feature type="transmembrane region" description="Helical" evidence="6">
    <location>
        <begin position="176"/>
        <end position="200"/>
    </location>
</feature>
<reference evidence="9" key="1">
    <citation type="submission" date="2021-04" db="EMBL/GenBank/DDBJ databases">
        <authorList>
            <consortium name="Wellcome Sanger Institute Data Sharing"/>
        </authorList>
    </citation>
    <scope>NUCLEOTIDE SEQUENCE [LARGE SCALE GENOMIC DNA]</scope>
</reference>
<dbReference type="Gene3D" id="1.20.1070.10">
    <property type="entry name" value="Rhodopsin 7-helix transmembrane proteins"/>
    <property type="match status" value="1"/>
</dbReference>
<evidence type="ECO:0000256" key="6">
    <source>
        <dbReference type="SAM" id="Phobius"/>
    </source>
</evidence>
<gene>
    <name evidence="9" type="primary">adgrg7.1</name>
</gene>
<dbReference type="InterPro" id="IPR000203">
    <property type="entry name" value="GPS"/>
</dbReference>
<dbReference type="InterPro" id="IPR046338">
    <property type="entry name" value="GAIN_dom_sf"/>
</dbReference>
<feature type="transmembrane region" description="Helical" evidence="6">
    <location>
        <begin position="212"/>
        <end position="234"/>
    </location>
</feature>
<dbReference type="InterPro" id="IPR057244">
    <property type="entry name" value="GAIN_B"/>
</dbReference>
<evidence type="ECO:0000256" key="3">
    <source>
        <dbReference type="ARBA" id="ARBA00022989"/>
    </source>
</evidence>
<dbReference type="GO" id="GO:0007166">
    <property type="term" value="P:cell surface receptor signaling pathway"/>
    <property type="evidence" value="ECO:0007669"/>
    <property type="project" value="InterPro"/>
</dbReference>
<feature type="transmembrane region" description="Helical" evidence="6">
    <location>
        <begin position="117"/>
        <end position="137"/>
    </location>
</feature>
<keyword evidence="10" id="KW-1185">Reference proteome</keyword>
<name>A0A671YWG5_SPAAU</name>
<dbReference type="InterPro" id="IPR000832">
    <property type="entry name" value="GPCR_2_secretin-like"/>
</dbReference>
<dbReference type="Ensembl" id="ENSSAUT00010071010.1">
    <property type="protein sequence ID" value="ENSSAUP00010067841.1"/>
    <property type="gene ID" value="ENSSAUG00010026952.1"/>
</dbReference>
<accession>A0A671YWG5</accession>
<dbReference type="Pfam" id="PF00002">
    <property type="entry name" value="7tm_2"/>
    <property type="match status" value="1"/>
</dbReference>
<proteinExistence type="predicted"/>
<evidence type="ECO:0000313" key="9">
    <source>
        <dbReference type="Ensembl" id="ENSSAUP00010067841.1"/>
    </source>
</evidence>
<evidence type="ECO:0000259" key="7">
    <source>
        <dbReference type="PROSITE" id="PS50221"/>
    </source>
</evidence>
<evidence type="ECO:0000259" key="8">
    <source>
        <dbReference type="PROSITE" id="PS50261"/>
    </source>
</evidence>
<dbReference type="GO" id="GO:0004930">
    <property type="term" value="F:G protein-coupled receptor activity"/>
    <property type="evidence" value="ECO:0007669"/>
    <property type="project" value="InterPro"/>
</dbReference>
<sequence length="410" mass="46408">MPDHVEIMFRPTMLNGTLLYDFACVFWNYDVSDWSTDGCSKGNASDGLLRCFCNHTTNFAALWTYREKYDYAEALDWISIVGLSLSILCLVVTIGHHIKENFQINSTEETNNMNSKMAQLCIYVSLLAFIITFLSGVHNSSRQNDAPVEVDETNNIIPDSDERVEPDRGSCTAVAALLHFFLLATFMWNSVYSTLMVLLFWTDSGLPPHWSIISHAVGWGLPAVIMAITLGATYRVDSPLGYRQEEFCWLAVGDNKDFNFEKPMFWAFVLPVALILIYNIVMLVLATWRTNRKQNSTKPSWREILSSFSLAVLLGVSWTLGYLVLASEGTAHLVFSIVFCLCTTTQGLQIFILVTARTPSFQASVSRLVRYISSMKMNLNKRFHNLTKALRKGTGSESYRDLEDQQESMF</sequence>
<evidence type="ECO:0000256" key="5">
    <source>
        <dbReference type="ARBA" id="ARBA00023157"/>
    </source>
</evidence>
<feature type="domain" description="GAIN-B" evidence="7">
    <location>
        <begin position="1"/>
        <end position="69"/>
    </location>
</feature>
<evidence type="ECO:0000256" key="2">
    <source>
        <dbReference type="ARBA" id="ARBA00022692"/>
    </source>
</evidence>
<dbReference type="AlphaFoldDB" id="A0A671YWG5"/>
<evidence type="ECO:0000256" key="1">
    <source>
        <dbReference type="ARBA" id="ARBA00004141"/>
    </source>
</evidence>
<feature type="transmembrane region" description="Helical" evidence="6">
    <location>
        <begin position="331"/>
        <end position="354"/>
    </location>
</feature>
<comment type="subcellular location">
    <subcellularLocation>
        <location evidence="1">Membrane</location>
        <topology evidence="1">Multi-pass membrane protein</topology>
    </subcellularLocation>
</comment>
<feature type="domain" description="G-protein coupled receptors family 2 profile 2" evidence="8">
    <location>
        <begin position="75"/>
        <end position="358"/>
    </location>
</feature>
<keyword evidence="5" id="KW-1015">Disulfide bond</keyword>
<feature type="transmembrane region" description="Helical" evidence="6">
    <location>
        <begin position="264"/>
        <end position="285"/>
    </location>
</feature>
<dbReference type="Ensembl" id="ENSSAUT00010071007.1">
    <property type="protein sequence ID" value="ENSSAUP00010067838.1"/>
    <property type="gene ID" value="ENSSAUG00010026952.1"/>
</dbReference>
<dbReference type="InterPro" id="IPR017981">
    <property type="entry name" value="GPCR_2-like_7TM"/>
</dbReference>
<dbReference type="PROSITE" id="PS50261">
    <property type="entry name" value="G_PROTEIN_RECEP_F2_4"/>
    <property type="match status" value="1"/>
</dbReference>
<dbReference type="PROSITE" id="PS50221">
    <property type="entry name" value="GAIN_B"/>
    <property type="match status" value="1"/>
</dbReference>
<dbReference type="Proteomes" id="UP000472265">
    <property type="component" value="Chromosome 24"/>
</dbReference>
<keyword evidence="4 6" id="KW-0472">Membrane</keyword>
<evidence type="ECO:0000256" key="4">
    <source>
        <dbReference type="ARBA" id="ARBA00023136"/>
    </source>
</evidence>
<dbReference type="GeneTree" id="ENSGT00940000159169"/>
<feature type="transmembrane region" description="Helical" evidence="6">
    <location>
        <begin position="305"/>
        <end position="325"/>
    </location>
</feature>
<organism evidence="9 10">
    <name type="scientific">Sparus aurata</name>
    <name type="common">Gilthead sea bream</name>
    <dbReference type="NCBI Taxonomy" id="8175"/>
    <lineage>
        <taxon>Eukaryota</taxon>
        <taxon>Metazoa</taxon>
        <taxon>Chordata</taxon>
        <taxon>Craniata</taxon>
        <taxon>Vertebrata</taxon>
        <taxon>Euteleostomi</taxon>
        <taxon>Actinopterygii</taxon>
        <taxon>Neopterygii</taxon>
        <taxon>Teleostei</taxon>
        <taxon>Neoteleostei</taxon>
        <taxon>Acanthomorphata</taxon>
        <taxon>Eupercaria</taxon>
        <taxon>Spariformes</taxon>
        <taxon>Sparidae</taxon>
        <taxon>Sparus</taxon>
    </lineage>
</organism>
<dbReference type="PANTHER" id="PTHR47767">
    <property type="entry name" value="ADHESION G PROTEIN-COUPLED RECEPTOR G7"/>
    <property type="match status" value="1"/>
</dbReference>
<dbReference type="GO" id="GO:0016020">
    <property type="term" value="C:membrane"/>
    <property type="evidence" value="ECO:0007669"/>
    <property type="project" value="UniProtKB-SubCell"/>
</dbReference>